<dbReference type="Gene3D" id="3.30.450.180">
    <property type="match status" value="1"/>
</dbReference>
<dbReference type="InterPro" id="IPR010982">
    <property type="entry name" value="Lambda_DNA-bd_dom_sf"/>
</dbReference>
<comment type="caution">
    <text evidence="2">The sequence shown here is derived from an EMBL/GenBank/DDBJ whole genome shotgun (WGS) entry which is preliminary data.</text>
</comment>
<dbReference type="Gene3D" id="1.10.260.40">
    <property type="entry name" value="lambda repressor-like DNA-binding domains"/>
    <property type="match status" value="1"/>
</dbReference>
<dbReference type="SUPFAM" id="SSF47413">
    <property type="entry name" value="lambda repressor-like DNA-binding domains"/>
    <property type="match status" value="1"/>
</dbReference>
<dbReference type="SMART" id="SM00530">
    <property type="entry name" value="HTH_XRE"/>
    <property type="match status" value="1"/>
</dbReference>
<dbReference type="InterPro" id="IPR001387">
    <property type="entry name" value="Cro/C1-type_HTH"/>
</dbReference>
<gene>
    <name evidence="2" type="ORF">GALL_317460</name>
</gene>
<protein>
    <submittedName>
        <fullName evidence="2">Helix-turn-helix protein</fullName>
    </submittedName>
</protein>
<dbReference type="PANTHER" id="PTHR35010">
    <property type="entry name" value="BLL4672 PROTEIN-RELATED"/>
    <property type="match status" value="1"/>
</dbReference>
<sequence length="276" mass="29799">MTELGPALHQWRDRITPAMVGLPDAQPRRAVGLRREELAQLAGVSVDYLTRLEQGRATRPSAQVVTSLARALRLSPQERDHLFLLAGQAPPAAGLVPTYLPAGVQRLLDRLSDTPVSVYDAAWNQLTCNRLWAGLLGEPPAGTGRERNVIWRHFTGGPSRVSHTPEGETAFATAMVADLRTAAARYPDDAQLRSLVQDLRGASPRFANLWDSYVVATHESSSKTIHHPEAGTLTLDCDVLTVPGSDLRIVAYTAEPGSDAAERLVLIAVLGTVPAI</sequence>
<organism evidence="2">
    <name type="scientific">mine drainage metagenome</name>
    <dbReference type="NCBI Taxonomy" id="410659"/>
    <lineage>
        <taxon>unclassified sequences</taxon>
        <taxon>metagenomes</taxon>
        <taxon>ecological metagenomes</taxon>
    </lineage>
</organism>
<proteinExistence type="predicted"/>
<dbReference type="Pfam" id="PF13560">
    <property type="entry name" value="HTH_31"/>
    <property type="match status" value="1"/>
</dbReference>
<reference evidence="2" key="1">
    <citation type="submission" date="2016-10" db="EMBL/GenBank/DDBJ databases">
        <title>Sequence of Gallionella enrichment culture.</title>
        <authorList>
            <person name="Poehlein A."/>
            <person name="Muehling M."/>
            <person name="Daniel R."/>
        </authorList>
    </citation>
    <scope>NUCLEOTIDE SEQUENCE</scope>
</reference>
<dbReference type="Pfam" id="PF17765">
    <property type="entry name" value="MLTR_LBD"/>
    <property type="match status" value="1"/>
</dbReference>
<feature type="domain" description="HTH cro/C1-type" evidence="1">
    <location>
        <begin position="28"/>
        <end position="79"/>
    </location>
</feature>
<name>A0A1J5RE06_9ZZZZ</name>
<evidence type="ECO:0000259" key="1">
    <source>
        <dbReference type="PROSITE" id="PS50943"/>
    </source>
</evidence>
<accession>A0A1J5RE06</accession>
<dbReference type="AlphaFoldDB" id="A0A1J5RE06"/>
<dbReference type="EMBL" id="MLJW01000482">
    <property type="protein sequence ID" value="OIQ86389.1"/>
    <property type="molecule type" value="Genomic_DNA"/>
</dbReference>
<dbReference type="PANTHER" id="PTHR35010:SF2">
    <property type="entry name" value="BLL4672 PROTEIN"/>
    <property type="match status" value="1"/>
</dbReference>
<dbReference type="PROSITE" id="PS50943">
    <property type="entry name" value="HTH_CROC1"/>
    <property type="match status" value="1"/>
</dbReference>
<dbReference type="InterPro" id="IPR041413">
    <property type="entry name" value="MLTR_LBD"/>
</dbReference>
<dbReference type="GO" id="GO:0003677">
    <property type="term" value="F:DNA binding"/>
    <property type="evidence" value="ECO:0007669"/>
    <property type="project" value="InterPro"/>
</dbReference>
<evidence type="ECO:0000313" key="2">
    <source>
        <dbReference type="EMBL" id="OIQ86389.1"/>
    </source>
</evidence>
<dbReference type="CDD" id="cd00093">
    <property type="entry name" value="HTH_XRE"/>
    <property type="match status" value="1"/>
</dbReference>